<evidence type="ECO:0000313" key="4">
    <source>
        <dbReference type="Proteomes" id="UP000589085"/>
    </source>
</evidence>
<keyword evidence="1" id="KW-1133">Transmembrane helix</keyword>
<comment type="caution">
    <text evidence="3">The sequence shown here is derived from an EMBL/GenBank/DDBJ whole genome shotgun (WGS) entry which is preliminary data.</text>
</comment>
<dbReference type="RefSeq" id="WP_182998427.1">
    <property type="nucleotide sequence ID" value="NZ_JABEQJ010000022.1"/>
</dbReference>
<dbReference type="Proteomes" id="UP000589085">
    <property type="component" value="Unassembled WGS sequence"/>
</dbReference>
<accession>A0A7W4IEU1</accession>
<evidence type="ECO:0000256" key="2">
    <source>
        <dbReference type="SAM" id="SignalP"/>
    </source>
</evidence>
<feature type="chain" id="PRO_5030768462" description="Conjugal transfer protein TrbC" evidence="2">
    <location>
        <begin position="34"/>
        <end position="132"/>
    </location>
</feature>
<feature type="transmembrane region" description="Helical" evidence="1">
    <location>
        <begin position="86"/>
        <end position="107"/>
    </location>
</feature>
<proteinExistence type="predicted"/>
<sequence>MTILTKARLADRVTVAGATLTVATMMLASTAHADDFESWSHNGATKVGNGFEYWLGVACLVFAACALFWAIITVRALLKGDNPRHGWGAVIGSFLAGAMAFGFSYHAGVITSTFSPNGIETRTPGSQMGFEG</sequence>
<evidence type="ECO:0000313" key="3">
    <source>
        <dbReference type="EMBL" id="MBB2161596.1"/>
    </source>
</evidence>
<protein>
    <recommendedName>
        <fullName evidence="5">Conjugal transfer protein TrbC</fullName>
    </recommendedName>
</protein>
<keyword evidence="1" id="KW-0472">Membrane</keyword>
<gene>
    <name evidence="3" type="ORF">HLH48_15690</name>
</gene>
<keyword evidence="2" id="KW-0732">Signal</keyword>
<evidence type="ECO:0008006" key="5">
    <source>
        <dbReference type="Google" id="ProtNLM"/>
    </source>
</evidence>
<evidence type="ECO:0000256" key="1">
    <source>
        <dbReference type="SAM" id="Phobius"/>
    </source>
</evidence>
<reference evidence="3 4" key="1">
    <citation type="submission" date="2020-04" db="EMBL/GenBank/DDBJ databases">
        <title>Description of novel Gluconacetobacter.</title>
        <authorList>
            <person name="Sombolestani A."/>
        </authorList>
    </citation>
    <scope>NUCLEOTIDE SEQUENCE [LARGE SCALE GENOMIC DNA]</scope>
    <source>
        <strain evidence="3 4">LMG 19747</strain>
    </source>
</reference>
<dbReference type="AlphaFoldDB" id="A0A7W4IEU1"/>
<organism evidence="3 4">
    <name type="scientific">Gluconacetobacter sacchari</name>
    <dbReference type="NCBI Taxonomy" id="92759"/>
    <lineage>
        <taxon>Bacteria</taxon>
        <taxon>Pseudomonadati</taxon>
        <taxon>Pseudomonadota</taxon>
        <taxon>Alphaproteobacteria</taxon>
        <taxon>Acetobacterales</taxon>
        <taxon>Acetobacteraceae</taxon>
        <taxon>Gluconacetobacter</taxon>
    </lineage>
</organism>
<name>A0A7W4IEU1_9PROT</name>
<feature type="transmembrane region" description="Helical" evidence="1">
    <location>
        <begin position="53"/>
        <end position="74"/>
    </location>
</feature>
<feature type="signal peptide" evidence="2">
    <location>
        <begin position="1"/>
        <end position="33"/>
    </location>
</feature>
<dbReference type="EMBL" id="JABEQJ010000022">
    <property type="protein sequence ID" value="MBB2161596.1"/>
    <property type="molecule type" value="Genomic_DNA"/>
</dbReference>
<keyword evidence="1" id="KW-0812">Transmembrane</keyword>